<comment type="cofactor">
    <cofactor evidence="2">
        <name>L-ascorbate</name>
        <dbReference type="ChEBI" id="CHEBI:38290"/>
    </cofactor>
</comment>
<organism evidence="9 10">
    <name type="scientific">Tritonibacter scottomollicae</name>
    <name type="common">Epibacterium scottomollicae</name>
    <dbReference type="NCBI Taxonomy" id="483013"/>
    <lineage>
        <taxon>Bacteria</taxon>
        <taxon>Pseudomonadati</taxon>
        <taxon>Pseudomonadota</taxon>
        <taxon>Alphaproteobacteria</taxon>
        <taxon>Rhodobacterales</taxon>
        <taxon>Paracoccaceae</taxon>
        <taxon>Tritonibacter</taxon>
    </lineage>
</organism>
<comment type="caution">
    <text evidence="9">The sequence shown here is derived from an EMBL/GenBank/DDBJ whole genome shotgun (WGS) entry which is preliminary data.</text>
</comment>
<dbReference type="CDD" id="cd00250">
    <property type="entry name" value="CAS_like"/>
    <property type="match status" value="1"/>
</dbReference>
<evidence type="ECO:0000256" key="6">
    <source>
        <dbReference type="ARBA" id="ARBA00023002"/>
    </source>
</evidence>
<feature type="domain" description="TauD/TfdA-like" evidence="8">
    <location>
        <begin position="117"/>
        <end position="357"/>
    </location>
</feature>
<keyword evidence="4" id="KW-0479">Metal-binding</keyword>
<dbReference type="AlphaFoldDB" id="A0A2T1AMG2"/>
<keyword evidence="6" id="KW-0560">Oxidoreductase</keyword>
<dbReference type="Pfam" id="PF02668">
    <property type="entry name" value="TauD"/>
    <property type="match status" value="1"/>
</dbReference>
<dbReference type="SUPFAM" id="SSF51197">
    <property type="entry name" value="Clavaminate synthase-like"/>
    <property type="match status" value="1"/>
</dbReference>
<dbReference type="GO" id="GO:0046872">
    <property type="term" value="F:metal ion binding"/>
    <property type="evidence" value="ECO:0007669"/>
    <property type="project" value="UniProtKB-KW"/>
</dbReference>
<dbReference type="InterPro" id="IPR042098">
    <property type="entry name" value="TauD-like_sf"/>
</dbReference>
<dbReference type="GO" id="GO:0045329">
    <property type="term" value="P:carnitine biosynthetic process"/>
    <property type="evidence" value="ECO:0007669"/>
    <property type="project" value="TreeGrafter"/>
</dbReference>
<evidence type="ECO:0000256" key="3">
    <source>
        <dbReference type="ARBA" id="ARBA00008654"/>
    </source>
</evidence>
<dbReference type="PANTHER" id="PTHR10696:SF51">
    <property type="entry name" value="TRIMETHYLLYSINE DIOXYGENASE, MITOCHONDRIAL"/>
    <property type="match status" value="1"/>
</dbReference>
<name>A0A2T1AMG2_TRISK</name>
<dbReference type="Gene3D" id="3.30.2020.30">
    <property type="match status" value="1"/>
</dbReference>
<dbReference type="PANTHER" id="PTHR10696">
    <property type="entry name" value="GAMMA-BUTYROBETAINE HYDROXYLASE-RELATED"/>
    <property type="match status" value="1"/>
</dbReference>
<sequence length="380" mass="41936">MSVTVASAGTHLTLTSGQSEKRFHAIWLRDNASDAETRAAANGQRLISLRDIPADTTIRSADLQGQTLQVTFAPENKEVAYDLGWLDAHAYDVEQSHERGWTPPTTETWDSGLMGNVPTGDFEQLSQNDAALRDWLGLVSRFGFGKVVNGPAKDGALFDLVALFGFVRETNYGRHFEVRTEVNPTNLAFTGLGLQAHTDNPYRDPVPTVQVLYCLESSAAGGENMVVDGFAAAQRLRDENEAYFNVLADHCARFEYAGEAGVCLTSRRPMIELAPDGELIGVRFNNRSLAAVTDVPFEKMDTYYAAYRRLGEIIDDTAMEVTFRLNPGEAFIVDNTRVLHARKGYSGEGTRWLQGCYADKDGLRSTYDALCRKPDLEAAE</sequence>
<proteinExistence type="inferred from homology"/>
<keyword evidence="7" id="KW-0408">Iron</keyword>
<dbReference type="InterPro" id="IPR038492">
    <property type="entry name" value="GBBH-like_N_sf"/>
</dbReference>
<evidence type="ECO:0000256" key="1">
    <source>
        <dbReference type="ARBA" id="ARBA00001954"/>
    </source>
</evidence>
<reference evidence="9 10" key="1">
    <citation type="submission" date="2018-03" db="EMBL/GenBank/DDBJ databases">
        <title>Genomic Encyclopedia of Archaeal and Bacterial Type Strains, Phase II (KMG-II): from individual species to whole genera.</title>
        <authorList>
            <person name="Goeker M."/>
        </authorList>
    </citation>
    <scope>NUCLEOTIDE SEQUENCE [LARGE SCALE GENOMIC DNA]</scope>
    <source>
        <strain evidence="9 10">DSM 25328</strain>
    </source>
</reference>
<evidence type="ECO:0000256" key="7">
    <source>
        <dbReference type="ARBA" id="ARBA00023004"/>
    </source>
</evidence>
<dbReference type="Gene3D" id="3.60.130.10">
    <property type="entry name" value="Clavaminate synthase-like"/>
    <property type="match status" value="1"/>
</dbReference>
<accession>A0A2T1AMG2</accession>
<gene>
    <name evidence="9" type="ORF">CLV89_10113</name>
</gene>
<comment type="similarity">
    <text evidence="3">Belongs to the gamma-BBH/TMLD family.</text>
</comment>
<evidence type="ECO:0000256" key="5">
    <source>
        <dbReference type="ARBA" id="ARBA00022964"/>
    </source>
</evidence>
<dbReference type="Proteomes" id="UP000237718">
    <property type="component" value="Unassembled WGS sequence"/>
</dbReference>
<evidence type="ECO:0000313" key="10">
    <source>
        <dbReference type="Proteomes" id="UP000237718"/>
    </source>
</evidence>
<dbReference type="EMBL" id="PVUF01000001">
    <property type="protein sequence ID" value="PRZ49801.1"/>
    <property type="molecule type" value="Genomic_DNA"/>
</dbReference>
<dbReference type="GO" id="GO:0016706">
    <property type="term" value="F:2-oxoglutarate-dependent dioxygenase activity"/>
    <property type="evidence" value="ECO:0007669"/>
    <property type="project" value="UniProtKB-ARBA"/>
</dbReference>
<dbReference type="FunFam" id="3.60.130.10:FF:000001">
    <property type="entry name" value="Trimethyllysine dioxygenase, mitochondrial"/>
    <property type="match status" value="1"/>
</dbReference>
<comment type="cofactor">
    <cofactor evidence="1">
        <name>Fe(2+)</name>
        <dbReference type="ChEBI" id="CHEBI:29033"/>
    </cofactor>
</comment>
<evidence type="ECO:0000313" key="9">
    <source>
        <dbReference type="EMBL" id="PRZ49801.1"/>
    </source>
</evidence>
<evidence type="ECO:0000259" key="8">
    <source>
        <dbReference type="Pfam" id="PF02668"/>
    </source>
</evidence>
<protein>
    <submittedName>
        <fullName evidence="9">Gamma-butyrobetaine dioxygenase</fullName>
    </submittedName>
</protein>
<evidence type="ECO:0000256" key="2">
    <source>
        <dbReference type="ARBA" id="ARBA00001961"/>
    </source>
</evidence>
<evidence type="ECO:0000256" key="4">
    <source>
        <dbReference type="ARBA" id="ARBA00022723"/>
    </source>
</evidence>
<dbReference type="InterPro" id="IPR003819">
    <property type="entry name" value="TauD/TfdA-like"/>
</dbReference>
<dbReference type="InterPro" id="IPR050411">
    <property type="entry name" value="AlphaKG_dependent_hydroxylases"/>
</dbReference>
<keyword evidence="5 9" id="KW-0223">Dioxygenase</keyword>